<feature type="region of interest" description="Disordered" evidence="1">
    <location>
        <begin position="1"/>
        <end position="82"/>
    </location>
</feature>
<feature type="compositionally biased region" description="Polar residues" evidence="1">
    <location>
        <begin position="51"/>
        <end position="69"/>
    </location>
</feature>
<name>A0A484BFT5_DRONA</name>
<feature type="compositionally biased region" description="Low complexity" evidence="1">
    <location>
        <begin position="20"/>
        <end position="37"/>
    </location>
</feature>
<sequence>MKRMARAAPGLCLGQGGQGLRARAASTADAASSSSTRPQRHMCRNLVQPGPQCSTQQQPAASSRSSCENAKNIDFVESAKEV</sequence>
<protein>
    <submittedName>
        <fullName evidence="2">Uncharacterized protein</fullName>
    </submittedName>
</protein>
<accession>A0A484BFT5</accession>
<organism evidence="2 3">
    <name type="scientific">Drosophila navojoa</name>
    <name type="common">Fruit fly</name>
    <dbReference type="NCBI Taxonomy" id="7232"/>
    <lineage>
        <taxon>Eukaryota</taxon>
        <taxon>Metazoa</taxon>
        <taxon>Ecdysozoa</taxon>
        <taxon>Arthropoda</taxon>
        <taxon>Hexapoda</taxon>
        <taxon>Insecta</taxon>
        <taxon>Pterygota</taxon>
        <taxon>Neoptera</taxon>
        <taxon>Endopterygota</taxon>
        <taxon>Diptera</taxon>
        <taxon>Brachycera</taxon>
        <taxon>Muscomorpha</taxon>
        <taxon>Ephydroidea</taxon>
        <taxon>Drosophilidae</taxon>
        <taxon>Drosophila</taxon>
    </lineage>
</organism>
<dbReference type="AlphaFoldDB" id="A0A484BFT5"/>
<evidence type="ECO:0000313" key="3">
    <source>
        <dbReference type="Proteomes" id="UP000295192"/>
    </source>
</evidence>
<reference evidence="2 3" key="1">
    <citation type="journal article" date="2019" name="J. Hered.">
        <title>An Improved Genome Assembly for Drosophila navojoa, the Basal Species in the mojavensis Cluster.</title>
        <authorList>
            <person name="Vanderlinde T."/>
            <person name="Dupim E.G."/>
            <person name="Nazario-Yepiz N.O."/>
            <person name="Carvalho A.B."/>
        </authorList>
    </citation>
    <scope>NUCLEOTIDE SEQUENCE [LARGE SCALE GENOMIC DNA]</scope>
    <source>
        <strain evidence="2">Navoj_Jal97</strain>
        <tissue evidence="2">Whole organism</tissue>
    </source>
</reference>
<dbReference type="EMBL" id="LSRL02000041">
    <property type="protein sequence ID" value="TDG47623.1"/>
    <property type="molecule type" value="Genomic_DNA"/>
</dbReference>
<dbReference type="Proteomes" id="UP000295192">
    <property type="component" value="Unassembled WGS sequence"/>
</dbReference>
<gene>
    <name evidence="2" type="ORF">AWZ03_005921</name>
</gene>
<keyword evidence="3" id="KW-1185">Reference proteome</keyword>
<proteinExistence type="predicted"/>
<evidence type="ECO:0000313" key="2">
    <source>
        <dbReference type="EMBL" id="TDG47623.1"/>
    </source>
</evidence>
<comment type="caution">
    <text evidence="2">The sequence shown here is derived from an EMBL/GenBank/DDBJ whole genome shotgun (WGS) entry which is preliminary data.</text>
</comment>
<evidence type="ECO:0000256" key="1">
    <source>
        <dbReference type="SAM" id="MobiDB-lite"/>
    </source>
</evidence>